<dbReference type="Proteomes" id="UP000673821">
    <property type="component" value="Unassembled WGS sequence"/>
</dbReference>
<comment type="caution">
    <text evidence="1">The sequence shown here is derived from an EMBL/GenBank/DDBJ whole genome shotgun (WGS) entry which is preliminary data.</text>
</comment>
<reference evidence="1 2" key="1">
    <citation type="submission" date="2021-02" db="EMBL/GenBank/DDBJ databases">
        <authorList>
            <person name="Vanwijnsberghe S."/>
        </authorList>
    </citation>
    <scope>NUCLEOTIDE SEQUENCE [LARGE SCALE GENOMIC DNA]</scope>
    <source>
        <strain evidence="1 2">R-69776</strain>
    </source>
</reference>
<keyword evidence="2" id="KW-1185">Reference proteome</keyword>
<sequence>MTSELLDSPRFFDELKIAQRFSFQAEDLLFHRLLGIRMITIVLDTNIYDKLEADQAMVEQINQLIAGKVIDILVPRQVAEELRQRPAGIPELFPMTYTGHAVTRAGIMCAGDYLGSGEVFDDHRGDSQKAADAFIADVASMIADWFVSEDVRCIRRFPANMRCTPMRYQQFHERLTALVRQ</sequence>
<name>A0ABM8QK92_9BURK</name>
<accession>A0ABM8QK92</accession>
<evidence type="ECO:0000313" key="2">
    <source>
        <dbReference type="Proteomes" id="UP000673821"/>
    </source>
</evidence>
<organism evidence="1 2">
    <name type="scientific">Paraburkholderia nemoris</name>
    <dbReference type="NCBI Taxonomy" id="2793076"/>
    <lineage>
        <taxon>Bacteria</taxon>
        <taxon>Pseudomonadati</taxon>
        <taxon>Pseudomonadota</taxon>
        <taxon>Betaproteobacteria</taxon>
        <taxon>Burkholderiales</taxon>
        <taxon>Burkholderiaceae</taxon>
        <taxon>Paraburkholderia</taxon>
    </lineage>
</organism>
<dbReference type="RefSeq" id="WP_234476572.1">
    <property type="nucleotide sequence ID" value="NZ_CAJNBH010000002.1"/>
</dbReference>
<proteinExistence type="predicted"/>
<dbReference type="EMBL" id="CAJNBH010000002">
    <property type="protein sequence ID" value="CAE6701864.1"/>
    <property type="molecule type" value="Genomic_DNA"/>
</dbReference>
<evidence type="ECO:0000313" key="1">
    <source>
        <dbReference type="EMBL" id="CAE6701864.1"/>
    </source>
</evidence>
<gene>
    <name evidence="1" type="ORF">R69776_00673</name>
</gene>
<protein>
    <submittedName>
        <fullName evidence="1">Uncharacterized protein</fullName>
    </submittedName>
</protein>